<name>A0ABN3QKS4_9ACTN</name>
<organism evidence="2 3">
    <name type="scientific">Actinomadura fulvescens</name>
    <dbReference type="NCBI Taxonomy" id="46160"/>
    <lineage>
        <taxon>Bacteria</taxon>
        <taxon>Bacillati</taxon>
        <taxon>Actinomycetota</taxon>
        <taxon>Actinomycetes</taxon>
        <taxon>Streptosporangiales</taxon>
        <taxon>Thermomonosporaceae</taxon>
        <taxon>Actinomadura</taxon>
    </lineage>
</organism>
<evidence type="ECO:0000313" key="2">
    <source>
        <dbReference type="EMBL" id="GAA2628730.1"/>
    </source>
</evidence>
<dbReference type="Proteomes" id="UP001501509">
    <property type="component" value="Unassembled WGS sequence"/>
</dbReference>
<reference evidence="2 3" key="1">
    <citation type="journal article" date="2019" name="Int. J. Syst. Evol. Microbiol.">
        <title>The Global Catalogue of Microorganisms (GCM) 10K type strain sequencing project: providing services to taxonomists for standard genome sequencing and annotation.</title>
        <authorList>
            <consortium name="The Broad Institute Genomics Platform"/>
            <consortium name="The Broad Institute Genome Sequencing Center for Infectious Disease"/>
            <person name="Wu L."/>
            <person name="Ma J."/>
        </authorList>
    </citation>
    <scope>NUCLEOTIDE SEQUENCE [LARGE SCALE GENOMIC DNA]</scope>
    <source>
        <strain evidence="2 3">JCM 6833</strain>
    </source>
</reference>
<dbReference type="EMBL" id="BAAATD010000014">
    <property type="protein sequence ID" value="GAA2628730.1"/>
    <property type="molecule type" value="Genomic_DNA"/>
</dbReference>
<protein>
    <submittedName>
        <fullName evidence="2">Uncharacterized protein</fullName>
    </submittedName>
</protein>
<gene>
    <name evidence="2" type="ORF">GCM10010411_77650</name>
</gene>
<accession>A0ABN3QKS4</accession>
<keyword evidence="3" id="KW-1185">Reference proteome</keyword>
<evidence type="ECO:0000313" key="3">
    <source>
        <dbReference type="Proteomes" id="UP001501509"/>
    </source>
</evidence>
<evidence type="ECO:0000256" key="1">
    <source>
        <dbReference type="SAM" id="MobiDB-lite"/>
    </source>
</evidence>
<sequence length="110" mass="12593">MKPQSHASYYSSQDESPPGKQHHGAYLVPAEQRGFAAAWCAEIEARVVHPQRHAPTLTHSPHIDYCHCKESRGKSEQKKQRNDELATMRAWINHQKQKPEDGHKAECNKQ</sequence>
<feature type="region of interest" description="Disordered" evidence="1">
    <location>
        <begin position="1"/>
        <end position="27"/>
    </location>
</feature>
<comment type="caution">
    <text evidence="2">The sequence shown here is derived from an EMBL/GenBank/DDBJ whole genome shotgun (WGS) entry which is preliminary data.</text>
</comment>
<proteinExistence type="predicted"/>
<feature type="compositionally biased region" description="Polar residues" evidence="1">
    <location>
        <begin position="1"/>
        <end position="15"/>
    </location>
</feature>